<evidence type="ECO:0000313" key="2">
    <source>
        <dbReference type="EMBL" id="RIJ30459.1"/>
    </source>
</evidence>
<evidence type="ECO:0000313" key="3">
    <source>
        <dbReference type="Proteomes" id="UP000266385"/>
    </source>
</evidence>
<proteinExistence type="predicted"/>
<keyword evidence="1" id="KW-1133">Transmembrane helix</keyword>
<feature type="transmembrane region" description="Helical" evidence="1">
    <location>
        <begin position="87"/>
        <end position="107"/>
    </location>
</feature>
<evidence type="ECO:0000256" key="1">
    <source>
        <dbReference type="SAM" id="Phobius"/>
    </source>
</evidence>
<sequence>MAMTDIRPPTPEELSAYADGELDPQRQAEVALYLSSNEVHDAQLSADAAILGGLRTMRSKISPDSTPQRLLDAAFPKEALSFIRKRAGILVGTVAALGVLAAMLVFVSRPDMNKHDEEMADRAVAENAEYFLGPDEPSIEFGVTNLESIKNTLPTLGNPALNARRMDGTGFIYLGGRTSSIDGAGAVVLFYRDKNGERYGLTIWPDPRVNAPTPVILRASETHYWSSNGHRFAITGDNSRDQLKLFEAAYRAQSSE</sequence>
<name>A0A399RKZ6_9PROT</name>
<keyword evidence="1" id="KW-0472">Membrane</keyword>
<accession>A0A399RKZ6</accession>
<gene>
    <name evidence="2" type="ORF">D1223_07445</name>
</gene>
<comment type="caution">
    <text evidence="2">The sequence shown here is derived from an EMBL/GenBank/DDBJ whole genome shotgun (WGS) entry which is preliminary data.</text>
</comment>
<evidence type="ECO:0008006" key="4">
    <source>
        <dbReference type="Google" id="ProtNLM"/>
    </source>
</evidence>
<organism evidence="2 3">
    <name type="scientific">Henriciella mobilis</name>
    <dbReference type="NCBI Taxonomy" id="2305467"/>
    <lineage>
        <taxon>Bacteria</taxon>
        <taxon>Pseudomonadati</taxon>
        <taxon>Pseudomonadota</taxon>
        <taxon>Alphaproteobacteria</taxon>
        <taxon>Hyphomonadales</taxon>
        <taxon>Hyphomonadaceae</taxon>
        <taxon>Henriciella</taxon>
    </lineage>
</organism>
<keyword evidence="1" id="KW-0812">Transmembrane</keyword>
<dbReference type="Proteomes" id="UP000266385">
    <property type="component" value="Unassembled WGS sequence"/>
</dbReference>
<keyword evidence="3" id="KW-1185">Reference proteome</keyword>
<dbReference type="AlphaFoldDB" id="A0A399RKZ6"/>
<dbReference type="EMBL" id="QWFX01000006">
    <property type="protein sequence ID" value="RIJ30459.1"/>
    <property type="molecule type" value="Genomic_DNA"/>
</dbReference>
<reference evidence="2 3" key="1">
    <citation type="submission" date="2018-08" db="EMBL/GenBank/DDBJ databases">
        <title>Henriciella mobilis sp. nov., isolated from seawater.</title>
        <authorList>
            <person name="Cheng H."/>
            <person name="Wu Y.-H."/>
            <person name="Xu X.-W."/>
            <person name="Guo L.-L."/>
        </authorList>
    </citation>
    <scope>NUCLEOTIDE SEQUENCE [LARGE SCALE GENOMIC DNA]</scope>
    <source>
        <strain evidence="2 3">JN25</strain>
    </source>
</reference>
<protein>
    <recommendedName>
        <fullName evidence="4">Anti-sigma factor</fullName>
    </recommendedName>
</protein>